<feature type="binding site" evidence="12">
    <location>
        <begin position="262"/>
        <end position="265"/>
    </location>
    <ligand>
        <name>dihydroxyacetone phosphate</name>
        <dbReference type="ChEBI" id="CHEBI:57642"/>
    </ligand>
</feature>
<dbReference type="AlphaFoldDB" id="A0A9D1FI92"/>
<dbReference type="EC" id="4.1.2.13" evidence="5"/>
<evidence type="ECO:0000256" key="9">
    <source>
        <dbReference type="ARBA" id="ARBA00023239"/>
    </source>
</evidence>
<dbReference type="InterPro" id="IPR011289">
    <property type="entry name" value="Fruc_bis_ald_class-2"/>
</dbReference>
<evidence type="ECO:0000256" key="10">
    <source>
        <dbReference type="ARBA" id="ARBA00031804"/>
    </source>
</evidence>
<evidence type="ECO:0000256" key="5">
    <source>
        <dbReference type="ARBA" id="ARBA00013068"/>
    </source>
</evidence>
<evidence type="ECO:0000256" key="3">
    <source>
        <dbReference type="ARBA" id="ARBA00004714"/>
    </source>
</evidence>
<dbReference type="GO" id="GO:0004332">
    <property type="term" value="F:fructose-bisphosphate aldolase activity"/>
    <property type="evidence" value="ECO:0007669"/>
    <property type="project" value="UniProtKB-EC"/>
</dbReference>
<evidence type="ECO:0000256" key="12">
    <source>
        <dbReference type="PIRSR" id="PIRSR001359-2"/>
    </source>
</evidence>
<dbReference type="Pfam" id="PF01116">
    <property type="entry name" value="F_bP_aldolase"/>
    <property type="match status" value="1"/>
</dbReference>
<reference evidence="14" key="2">
    <citation type="journal article" date="2021" name="PeerJ">
        <title>Extensive microbial diversity within the chicken gut microbiome revealed by metagenomics and culture.</title>
        <authorList>
            <person name="Gilroy R."/>
            <person name="Ravi A."/>
            <person name="Getino M."/>
            <person name="Pursley I."/>
            <person name="Horton D.L."/>
            <person name="Alikhan N.F."/>
            <person name="Baker D."/>
            <person name="Gharbi K."/>
            <person name="Hall N."/>
            <person name="Watson M."/>
            <person name="Adriaenssens E.M."/>
            <person name="Foster-Nyarko E."/>
            <person name="Jarju S."/>
            <person name="Secka A."/>
            <person name="Antonio M."/>
            <person name="Oren A."/>
            <person name="Chaudhuri R.R."/>
            <person name="La Ragione R."/>
            <person name="Hildebrand F."/>
            <person name="Pallen M.J."/>
        </authorList>
    </citation>
    <scope>NUCLEOTIDE SEQUENCE</scope>
    <source>
        <strain evidence="14">CHK152-2871</strain>
    </source>
</reference>
<feature type="binding site" evidence="13">
    <location>
        <position position="137"/>
    </location>
    <ligand>
        <name>Zn(2+)</name>
        <dbReference type="ChEBI" id="CHEBI:29105"/>
        <label>2</label>
    </ligand>
</feature>
<dbReference type="PANTHER" id="PTHR30304:SF0">
    <property type="entry name" value="D-TAGATOSE-1,6-BISPHOSPHATE ALDOLASE SUBUNIT GATY-RELATED"/>
    <property type="match status" value="1"/>
</dbReference>
<dbReference type="InterPro" id="IPR050246">
    <property type="entry name" value="Class_II_FBP_aldolase"/>
</dbReference>
<feature type="binding site" evidence="13">
    <location>
        <position position="86"/>
    </location>
    <ligand>
        <name>Zn(2+)</name>
        <dbReference type="ChEBI" id="CHEBI:29105"/>
        <label>1</label>
        <note>catalytic</note>
    </ligand>
</feature>
<dbReference type="EMBL" id="DVJQ01000042">
    <property type="protein sequence ID" value="HIS74351.1"/>
    <property type="molecule type" value="Genomic_DNA"/>
</dbReference>
<dbReference type="Proteomes" id="UP000886865">
    <property type="component" value="Unassembled WGS sequence"/>
</dbReference>
<dbReference type="SUPFAM" id="SSF51569">
    <property type="entry name" value="Aldolase"/>
    <property type="match status" value="1"/>
</dbReference>
<evidence type="ECO:0000256" key="2">
    <source>
        <dbReference type="ARBA" id="ARBA00002181"/>
    </source>
</evidence>
<gene>
    <name evidence="14" type="primary">fba</name>
    <name evidence="14" type="ORF">IAA86_04955</name>
</gene>
<comment type="similarity">
    <text evidence="4">Belongs to the class II fructose-bisphosphate aldolase family.</text>
</comment>
<keyword evidence="8" id="KW-0324">Glycolysis</keyword>
<evidence type="ECO:0000256" key="13">
    <source>
        <dbReference type="PIRSR" id="PIRSR001359-3"/>
    </source>
</evidence>
<comment type="cofactor">
    <cofactor evidence="13">
        <name>Zn(2+)</name>
        <dbReference type="ChEBI" id="CHEBI:29105"/>
    </cofactor>
    <text evidence="13">Binds 2 Zn(2+) ions per subunit. One is catalytic and the other provides a structural contribution.</text>
</comment>
<evidence type="ECO:0000313" key="15">
    <source>
        <dbReference type="Proteomes" id="UP000886865"/>
    </source>
</evidence>
<dbReference type="PROSITE" id="PS00602">
    <property type="entry name" value="ALDOLASE_CLASS_II_1"/>
    <property type="match status" value="1"/>
</dbReference>
<keyword evidence="7 13" id="KW-0862">Zinc</keyword>
<dbReference type="GO" id="GO:0008270">
    <property type="term" value="F:zinc ion binding"/>
    <property type="evidence" value="ECO:0007669"/>
    <property type="project" value="InterPro"/>
</dbReference>
<dbReference type="InterPro" id="IPR013785">
    <property type="entry name" value="Aldolase_TIM"/>
</dbReference>
<dbReference type="GO" id="GO:0030388">
    <property type="term" value="P:fructose 1,6-bisphosphate metabolic process"/>
    <property type="evidence" value="ECO:0007669"/>
    <property type="project" value="InterPro"/>
</dbReference>
<dbReference type="CDD" id="cd00947">
    <property type="entry name" value="TBP_aldolase_IIB"/>
    <property type="match status" value="1"/>
</dbReference>
<dbReference type="NCBIfam" id="TIGR01859">
    <property type="entry name" value="fruc_bis_ald"/>
    <property type="match status" value="1"/>
</dbReference>
<dbReference type="GO" id="GO:0006096">
    <property type="term" value="P:glycolytic process"/>
    <property type="evidence" value="ECO:0007669"/>
    <property type="project" value="UniProtKB-KW"/>
</dbReference>
<comment type="function">
    <text evidence="2">Catalyzes the aldol condensation of dihydroxyacetone phosphate (DHAP or glycerone-phosphate) with glyceraldehyde 3-phosphate (G3P) to form fructose 1,6-bisphosphate (FBP) in gluconeogenesis and the reverse reaction in glycolysis.</text>
</comment>
<dbReference type="PIRSF" id="PIRSF001359">
    <property type="entry name" value="F_bP_aldolase_II"/>
    <property type="match status" value="1"/>
</dbReference>
<evidence type="ECO:0000256" key="4">
    <source>
        <dbReference type="ARBA" id="ARBA00005812"/>
    </source>
</evidence>
<evidence type="ECO:0000256" key="8">
    <source>
        <dbReference type="ARBA" id="ARBA00023152"/>
    </source>
</evidence>
<keyword evidence="9 14" id="KW-0456">Lyase</keyword>
<proteinExistence type="inferred from homology"/>
<dbReference type="PANTHER" id="PTHR30304">
    <property type="entry name" value="D-TAGATOSE-1,6-BISPHOSPHATE ALDOLASE"/>
    <property type="match status" value="1"/>
</dbReference>
<feature type="binding site" evidence="12">
    <location>
        <begin position="220"/>
        <end position="222"/>
    </location>
    <ligand>
        <name>dihydroxyacetone phosphate</name>
        <dbReference type="ChEBI" id="CHEBI:57642"/>
    </ligand>
</feature>
<feature type="binding site" evidence="12">
    <location>
        <position position="184"/>
    </location>
    <ligand>
        <name>dihydroxyacetone phosphate</name>
        <dbReference type="ChEBI" id="CHEBI:57642"/>
    </ligand>
</feature>
<evidence type="ECO:0000256" key="6">
    <source>
        <dbReference type="ARBA" id="ARBA00022723"/>
    </source>
</evidence>
<comment type="catalytic activity">
    <reaction evidence="1">
        <text>beta-D-fructose 1,6-bisphosphate = D-glyceraldehyde 3-phosphate + dihydroxyacetone phosphate</text>
        <dbReference type="Rhea" id="RHEA:14729"/>
        <dbReference type="ChEBI" id="CHEBI:32966"/>
        <dbReference type="ChEBI" id="CHEBI:57642"/>
        <dbReference type="ChEBI" id="CHEBI:59776"/>
        <dbReference type="EC" id="4.1.2.13"/>
    </reaction>
</comment>
<evidence type="ECO:0000256" key="1">
    <source>
        <dbReference type="ARBA" id="ARBA00000441"/>
    </source>
</evidence>
<dbReference type="Gene3D" id="3.20.20.70">
    <property type="entry name" value="Aldolase class I"/>
    <property type="match status" value="1"/>
</dbReference>
<organism evidence="14 15">
    <name type="scientific">Candidatus Galligastranaerophilus intestinavium</name>
    <dbReference type="NCBI Taxonomy" id="2840836"/>
    <lineage>
        <taxon>Bacteria</taxon>
        <taxon>Candidatus Galligastranaerophilus</taxon>
    </lineage>
</organism>
<feature type="binding site" evidence="13">
    <location>
        <position position="183"/>
    </location>
    <ligand>
        <name>Zn(2+)</name>
        <dbReference type="ChEBI" id="CHEBI:29105"/>
        <label>1</label>
        <note>catalytic</note>
    </ligand>
</feature>
<evidence type="ECO:0000256" key="11">
    <source>
        <dbReference type="PIRSR" id="PIRSR001359-1"/>
    </source>
</evidence>
<sequence length="319" mass="34556">MTERKLVGTGEMFKKALAGKYAIGAYNVNNMEILQGIAEAAEETRSPIILQVSAGARKYANQTYLIKLVEAALATTTVPIALHLDHGADFDICKSCIDGGFSSVMIDGSRFPLEENIALTKQVVEYAHARGVSVEAELGKLAGVEDDVKVHAKDSTYTDPQEAARFVKETGCDSLAVAIGTSHGAYKFKGEAKLDFDRLAEIKKAVNEVVGYDFPLVLHGSSSVPKAFVDKCNKFGGKLPDAQGVPEDMLAYASKHGVAKINIDTDLRLAMTSTIREFFVEHPEKFDPREYMGPGRTAVKEMVIHKMKDVLGTAGHADD</sequence>
<comment type="caution">
    <text evidence="14">The sequence shown here is derived from an EMBL/GenBank/DDBJ whole genome shotgun (WGS) entry which is preliminary data.</text>
</comment>
<dbReference type="FunFam" id="3.20.20.70:FF:000111">
    <property type="entry name" value="Fructose-1,6-bisphosphate aldolase"/>
    <property type="match status" value="1"/>
</dbReference>
<protein>
    <recommendedName>
        <fullName evidence="5">fructose-bisphosphate aldolase</fullName>
        <ecNumber evidence="5">4.1.2.13</ecNumber>
    </recommendedName>
    <alternativeName>
        <fullName evidence="10">Fructose-1,6-bisphosphate aldolase</fullName>
    </alternativeName>
</protein>
<feature type="binding site" evidence="13">
    <location>
        <position position="107"/>
    </location>
    <ligand>
        <name>Zn(2+)</name>
        <dbReference type="ChEBI" id="CHEBI:29105"/>
        <label>2</label>
    </ligand>
</feature>
<name>A0A9D1FI92_9BACT</name>
<keyword evidence="6 13" id="KW-0479">Metal-binding</keyword>
<feature type="binding site" evidence="13">
    <location>
        <position position="219"/>
    </location>
    <ligand>
        <name>Zn(2+)</name>
        <dbReference type="ChEBI" id="CHEBI:29105"/>
        <label>1</label>
        <note>catalytic</note>
    </ligand>
</feature>
<comment type="pathway">
    <text evidence="3">Carbohydrate degradation; glycolysis; D-glyceraldehyde 3-phosphate and glycerone phosphate from D-glucose: step 4/4.</text>
</comment>
<dbReference type="NCBIfam" id="TIGR00167">
    <property type="entry name" value="cbbA"/>
    <property type="match status" value="1"/>
</dbReference>
<evidence type="ECO:0000313" key="14">
    <source>
        <dbReference type="EMBL" id="HIS74351.1"/>
    </source>
</evidence>
<accession>A0A9D1FI92</accession>
<feature type="active site" description="Proton donor" evidence="11">
    <location>
        <position position="85"/>
    </location>
</feature>
<reference evidence="14" key="1">
    <citation type="submission" date="2020-10" db="EMBL/GenBank/DDBJ databases">
        <authorList>
            <person name="Gilroy R."/>
        </authorList>
    </citation>
    <scope>NUCLEOTIDE SEQUENCE</scope>
    <source>
        <strain evidence="14">CHK152-2871</strain>
    </source>
</reference>
<evidence type="ECO:0000256" key="7">
    <source>
        <dbReference type="ARBA" id="ARBA00022833"/>
    </source>
</evidence>
<dbReference type="InterPro" id="IPR000771">
    <property type="entry name" value="FBA_II"/>
</dbReference>